<organism evidence="1 2">
    <name type="scientific">Catharanthus roseus</name>
    <name type="common">Madagascar periwinkle</name>
    <name type="synonym">Vinca rosea</name>
    <dbReference type="NCBI Taxonomy" id="4058"/>
    <lineage>
        <taxon>Eukaryota</taxon>
        <taxon>Viridiplantae</taxon>
        <taxon>Streptophyta</taxon>
        <taxon>Embryophyta</taxon>
        <taxon>Tracheophyta</taxon>
        <taxon>Spermatophyta</taxon>
        <taxon>Magnoliopsida</taxon>
        <taxon>eudicotyledons</taxon>
        <taxon>Gunneridae</taxon>
        <taxon>Pentapetalae</taxon>
        <taxon>asterids</taxon>
        <taxon>lamiids</taxon>
        <taxon>Gentianales</taxon>
        <taxon>Apocynaceae</taxon>
        <taxon>Rauvolfioideae</taxon>
        <taxon>Vinceae</taxon>
        <taxon>Catharanthinae</taxon>
        <taxon>Catharanthus</taxon>
    </lineage>
</organism>
<evidence type="ECO:0000313" key="2">
    <source>
        <dbReference type="Proteomes" id="UP001060085"/>
    </source>
</evidence>
<accession>A0ACC0AN80</accession>
<name>A0ACC0AN80_CATRO</name>
<sequence length="253" mass="29099">MGPIDMGFSGYPYTWNNKRAGRANIQTLLDNGLINADWRNVFPKARITHFTSLASDHTPLLFQTNPLDPSRLRPFHFEAMWARDSESFDIHSIGRAHQGYCFFHEKWQESEAGWLAIGKSPTQAWSQVIRAKYLKGRSLLDVESSPYAPSWTWAGTWETKELVSKGAIYQLSACWKPPPQGWYISLIQHLIKMVTLLVRCLSEIQKEILREHRQKRIVSWMSSTKATIAKFALAIAEDLAYNKINCKKGMPLW</sequence>
<reference evidence="2" key="1">
    <citation type="journal article" date="2023" name="Nat. Plants">
        <title>Single-cell RNA sequencing provides a high-resolution roadmap for understanding the multicellular compartmentation of specialized metabolism.</title>
        <authorList>
            <person name="Sun S."/>
            <person name="Shen X."/>
            <person name="Li Y."/>
            <person name="Li Y."/>
            <person name="Wang S."/>
            <person name="Li R."/>
            <person name="Zhang H."/>
            <person name="Shen G."/>
            <person name="Guo B."/>
            <person name="Wei J."/>
            <person name="Xu J."/>
            <person name="St-Pierre B."/>
            <person name="Chen S."/>
            <person name="Sun C."/>
        </authorList>
    </citation>
    <scope>NUCLEOTIDE SEQUENCE [LARGE SCALE GENOMIC DNA]</scope>
</reference>
<proteinExistence type="predicted"/>
<comment type="caution">
    <text evidence="1">The sequence shown here is derived from an EMBL/GenBank/DDBJ whole genome shotgun (WGS) entry which is preliminary data.</text>
</comment>
<protein>
    <submittedName>
        <fullName evidence="1">Uncharacterized protein</fullName>
    </submittedName>
</protein>
<evidence type="ECO:0000313" key="1">
    <source>
        <dbReference type="EMBL" id="KAI5662442.1"/>
    </source>
</evidence>
<gene>
    <name evidence="1" type="ORF">M9H77_21765</name>
</gene>
<dbReference type="Proteomes" id="UP001060085">
    <property type="component" value="Linkage Group LG05"/>
</dbReference>
<keyword evidence="2" id="KW-1185">Reference proteome</keyword>
<dbReference type="EMBL" id="CM044705">
    <property type="protein sequence ID" value="KAI5662442.1"/>
    <property type="molecule type" value="Genomic_DNA"/>
</dbReference>